<dbReference type="AlphaFoldDB" id="R4WZ15"/>
<sequence length="265" mass="30313">MLKKSQEHCLFGDTILLTDKHVQTSTRIALIPSINSKEEYSAFILKHLVEYISTPWVLLIQWDGFITNPSAWTEEFLSFDYIGARWPWHFGHLPVGNGGFSLRSKRLLQILASDTRIQPDPAFGEDELICRTHRPLLEADYGIKFATEQVADQFSVECSLSSEAPFGFHGIFHLHRFANDSDLQFLARHAHRRTVTTVDFVALWCRCFEAGRMQTADALYEALSRVALPQEFAIICTYRGIDWTPEQIAERFAISQARLTKKFAA</sequence>
<evidence type="ECO:0000313" key="2">
    <source>
        <dbReference type="EMBL" id="BAN23582.1"/>
    </source>
</evidence>
<dbReference type="InterPro" id="IPR043729">
    <property type="entry name" value="DUF5672"/>
</dbReference>
<dbReference type="EMBL" id="AP013058">
    <property type="protein sequence ID" value="BAN23582.1"/>
    <property type="molecule type" value="Genomic_DNA"/>
</dbReference>
<dbReference type="Pfam" id="PF18922">
    <property type="entry name" value="DUF5672"/>
    <property type="match status" value="1"/>
</dbReference>
<dbReference type="KEGG" id="buo:BRPE64_ACDS18280"/>
<evidence type="ECO:0000259" key="1">
    <source>
        <dbReference type="Pfam" id="PF18922"/>
    </source>
</evidence>
<proteinExistence type="predicted"/>
<reference evidence="2 3" key="2">
    <citation type="journal article" date="2018" name="Int. J. Syst. Evol. Microbiol.">
        <title>Burkholderia insecticola sp. nov., a gut symbiotic bacterium of the bean bug Riptortus pedestris.</title>
        <authorList>
            <person name="Takeshita K."/>
            <person name="Tamaki H."/>
            <person name="Ohbayashi T."/>
            <person name="Meng X.-Y."/>
            <person name="Sone T."/>
            <person name="Mitani Y."/>
            <person name="Peeters C."/>
            <person name="Kikuchi Y."/>
            <person name="Vandamme P."/>
        </authorList>
    </citation>
    <scope>NUCLEOTIDE SEQUENCE [LARGE SCALE GENOMIC DNA]</scope>
    <source>
        <strain evidence="2">RPE64</strain>
    </source>
</reference>
<organism evidence="2 3">
    <name type="scientific">Caballeronia insecticola</name>
    <dbReference type="NCBI Taxonomy" id="758793"/>
    <lineage>
        <taxon>Bacteria</taxon>
        <taxon>Pseudomonadati</taxon>
        <taxon>Pseudomonadota</taxon>
        <taxon>Betaproteobacteria</taxon>
        <taxon>Burkholderiales</taxon>
        <taxon>Burkholderiaceae</taxon>
        <taxon>Caballeronia</taxon>
    </lineage>
</organism>
<gene>
    <name evidence="2" type="ORF">BRPE64_ACDS18280</name>
</gene>
<reference evidence="2 3" key="1">
    <citation type="journal article" date="2013" name="Genome Announc.">
        <title>Complete Genome Sequence of Burkholderia sp. Strain RPE64, Bacterial Symbiont of the Bean Bug Riptortus pedestris.</title>
        <authorList>
            <person name="Shibata T.F."/>
            <person name="Maeda T."/>
            <person name="Nikoh N."/>
            <person name="Yamaguchi K."/>
            <person name="Oshima K."/>
            <person name="Hattori M."/>
            <person name="Nishiyama T."/>
            <person name="Hasebe M."/>
            <person name="Fukatsu T."/>
            <person name="Kikuchi Y."/>
            <person name="Shigenobu S."/>
        </authorList>
    </citation>
    <scope>NUCLEOTIDE SEQUENCE [LARGE SCALE GENOMIC DNA]</scope>
</reference>
<name>R4WZ15_9BURK</name>
<keyword evidence="3" id="KW-1185">Reference proteome</keyword>
<dbReference type="HOGENOM" id="CLU_082665_0_0_4"/>
<dbReference type="Proteomes" id="UP000013966">
    <property type="component" value="Chromosome 1"/>
</dbReference>
<feature type="domain" description="DUF5672" evidence="1">
    <location>
        <begin position="34"/>
        <end position="169"/>
    </location>
</feature>
<protein>
    <recommendedName>
        <fullName evidence="1">DUF5672 domain-containing protein</fullName>
    </recommendedName>
</protein>
<accession>R4WZ15</accession>
<evidence type="ECO:0000313" key="3">
    <source>
        <dbReference type="Proteomes" id="UP000013966"/>
    </source>
</evidence>
<dbReference type="STRING" id="758793.BRPE64_ACDS18280"/>